<dbReference type="Pfam" id="PF25597">
    <property type="entry name" value="SH3_retrovirus"/>
    <property type="match status" value="1"/>
</dbReference>
<keyword evidence="7" id="KW-0695">RNA-directed DNA polymerase</keyword>
<protein>
    <recommendedName>
        <fullName evidence="16">Retrovirus-related Pol polyprotein from transposon TNT 1-94</fullName>
    </recommendedName>
</protein>
<keyword evidence="8" id="KW-0548">Nucleotidyltransferase</keyword>
<dbReference type="GO" id="GO:0003887">
    <property type="term" value="F:DNA-directed DNA polymerase activity"/>
    <property type="evidence" value="ECO:0007669"/>
    <property type="project" value="UniProtKB-KW"/>
</dbReference>
<keyword evidence="3" id="KW-0255">Endonuclease</keyword>
<evidence type="ECO:0008006" key="16">
    <source>
        <dbReference type="Google" id="ProtNLM"/>
    </source>
</evidence>
<dbReference type="SUPFAM" id="SSF53098">
    <property type="entry name" value="Ribonuclease H-like"/>
    <property type="match status" value="1"/>
</dbReference>
<keyword evidence="8" id="KW-0808">Transferase</keyword>
<evidence type="ECO:0000256" key="7">
    <source>
        <dbReference type="ARBA" id="ARBA00022918"/>
    </source>
</evidence>
<proteinExistence type="predicted"/>
<accession>A0ABD3ATB5</accession>
<evidence type="ECO:0000256" key="1">
    <source>
        <dbReference type="ARBA" id="ARBA00022722"/>
    </source>
</evidence>
<dbReference type="GO" id="GO:0015074">
    <property type="term" value="P:DNA integration"/>
    <property type="evidence" value="ECO:0007669"/>
    <property type="project" value="UniProtKB-KW"/>
</dbReference>
<evidence type="ECO:0000259" key="13">
    <source>
        <dbReference type="Pfam" id="PF25597"/>
    </source>
</evidence>
<dbReference type="GO" id="GO:0006310">
    <property type="term" value="P:DNA recombination"/>
    <property type="evidence" value="ECO:0007669"/>
    <property type="project" value="UniProtKB-KW"/>
</dbReference>
<organism evidence="14 15">
    <name type="scientific">Cinchona calisaya</name>
    <dbReference type="NCBI Taxonomy" id="153742"/>
    <lineage>
        <taxon>Eukaryota</taxon>
        <taxon>Viridiplantae</taxon>
        <taxon>Streptophyta</taxon>
        <taxon>Embryophyta</taxon>
        <taxon>Tracheophyta</taxon>
        <taxon>Spermatophyta</taxon>
        <taxon>Magnoliopsida</taxon>
        <taxon>eudicotyledons</taxon>
        <taxon>Gunneridae</taxon>
        <taxon>Pentapetalae</taxon>
        <taxon>asterids</taxon>
        <taxon>lamiids</taxon>
        <taxon>Gentianales</taxon>
        <taxon>Rubiaceae</taxon>
        <taxon>Cinchonoideae</taxon>
        <taxon>Cinchoneae</taxon>
        <taxon>Cinchona</taxon>
    </lineage>
</organism>
<dbReference type="GO" id="GO:0004519">
    <property type="term" value="F:endonuclease activity"/>
    <property type="evidence" value="ECO:0007669"/>
    <property type="project" value="UniProtKB-KW"/>
</dbReference>
<dbReference type="Pfam" id="PF07727">
    <property type="entry name" value="RVT_2"/>
    <property type="match status" value="1"/>
</dbReference>
<evidence type="ECO:0000256" key="5">
    <source>
        <dbReference type="ARBA" id="ARBA00022842"/>
    </source>
</evidence>
<sequence>MAKSMLHDKGLPKEFWAEAVHTAVYLLNRSPTKAVWNQTPLEAWSGRKPSVNHLKIFGSVCYAHIPKEKRYKLDEVGEKCIFVGYSSQSKGYHLYNLKTNKIIVCRDVLFNENVSRNWNNGKEEKGTVLVDDEQHNEEEFSATITNSLSPSPSSSSSSPTSTPKKMRRSLNDIYARCNFCVLEPENFEEANAENDWRKAMEEEIQSIEKKNTWKLVDKPQNKEIIGVKWIYKAKLNPDGSIQRKKARLVAKGFTQQPRVDYNETFALVARFDTIRTLIAMAAHKGWSLYQLDVKSAFLNGELKEEVYIQQPQGFVKKGEEDSVQIEESIVRVEASTKDLV</sequence>
<dbReference type="InterPro" id="IPR057670">
    <property type="entry name" value="SH3_retrovirus"/>
</dbReference>
<name>A0ABD3ATB5_9GENT</name>
<dbReference type="GO" id="GO:0046872">
    <property type="term" value="F:metal ion binding"/>
    <property type="evidence" value="ECO:0007669"/>
    <property type="project" value="UniProtKB-KW"/>
</dbReference>
<evidence type="ECO:0000256" key="4">
    <source>
        <dbReference type="ARBA" id="ARBA00022801"/>
    </source>
</evidence>
<dbReference type="InterPro" id="IPR036397">
    <property type="entry name" value="RNaseH_sf"/>
</dbReference>
<comment type="caution">
    <text evidence="14">The sequence shown here is derived from an EMBL/GenBank/DDBJ whole genome shotgun (WGS) entry which is preliminary data.</text>
</comment>
<evidence type="ECO:0000256" key="9">
    <source>
        <dbReference type="ARBA" id="ARBA00023172"/>
    </source>
</evidence>
<evidence type="ECO:0000256" key="3">
    <source>
        <dbReference type="ARBA" id="ARBA00022759"/>
    </source>
</evidence>
<dbReference type="InterPro" id="IPR039537">
    <property type="entry name" value="Retrotran_Ty1/copia-like"/>
</dbReference>
<feature type="domain" description="Reverse transcriptase Ty1/copia-type" evidence="12">
    <location>
        <begin position="211"/>
        <end position="325"/>
    </location>
</feature>
<dbReference type="PANTHER" id="PTHR42648:SF11">
    <property type="entry name" value="TRANSPOSON TY4-P GAG-POL POLYPROTEIN"/>
    <property type="match status" value="1"/>
</dbReference>
<dbReference type="InterPro" id="IPR043502">
    <property type="entry name" value="DNA/RNA_pol_sf"/>
</dbReference>
<evidence type="ECO:0000259" key="12">
    <source>
        <dbReference type="Pfam" id="PF07727"/>
    </source>
</evidence>
<keyword evidence="10" id="KW-0511">Multifunctional enzyme</keyword>
<evidence type="ECO:0000256" key="10">
    <source>
        <dbReference type="ARBA" id="ARBA00023268"/>
    </source>
</evidence>
<keyword evidence="15" id="KW-1185">Reference proteome</keyword>
<keyword evidence="6" id="KW-0229">DNA integration</keyword>
<evidence type="ECO:0000256" key="2">
    <source>
        <dbReference type="ARBA" id="ARBA00022723"/>
    </source>
</evidence>
<dbReference type="EMBL" id="JBJUIK010000002">
    <property type="protein sequence ID" value="KAL3534237.1"/>
    <property type="molecule type" value="Genomic_DNA"/>
</dbReference>
<gene>
    <name evidence="14" type="ORF">ACH5RR_002698</name>
</gene>
<evidence type="ECO:0000313" key="14">
    <source>
        <dbReference type="EMBL" id="KAL3534237.1"/>
    </source>
</evidence>
<dbReference type="Proteomes" id="UP001630127">
    <property type="component" value="Unassembled WGS sequence"/>
</dbReference>
<keyword evidence="1" id="KW-0540">Nuclease</keyword>
<keyword evidence="4" id="KW-0378">Hydrolase</keyword>
<keyword evidence="5" id="KW-0460">Magnesium</keyword>
<evidence type="ECO:0000313" key="15">
    <source>
        <dbReference type="Proteomes" id="UP001630127"/>
    </source>
</evidence>
<feature type="region of interest" description="Disordered" evidence="11">
    <location>
        <begin position="140"/>
        <end position="165"/>
    </location>
</feature>
<dbReference type="GO" id="GO:0003964">
    <property type="term" value="F:RNA-directed DNA polymerase activity"/>
    <property type="evidence" value="ECO:0007669"/>
    <property type="project" value="UniProtKB-KW"/>
</dbReference>
<dbReference type="SUPFAM" id="SSF56672">
    <property type="entry name" value="DNA/RNA polymerases"/>
    <property type="match status" value="1"/>
</dbReference>
<reference evidence="14 15" key="1">
    <citation type="submission" date="2024-11" db="EMBL/GenBank/DDBJ databases">
        <title>A near-complete genome assembly of Cinchona calisaya.</title>
        <authorList>
            <person name="Lian D.C."/>
            <person name="Zhao X.W."/>
            <person name="Wei L."/>
        </authorList>
    </citation>
    <scope>NUCLEOTIDE SEQUENCE [LARGE SCALE GENOMIC DNA]</scope>
    <source>
        <tissue evidence="14">Nenye</tissue>
    </source>
</reference>
<evidence type="ECO:0000256" key="6">
    <source>
        <dbReference type="ARBA" id="ARBA00022908"/>
    </source>
</evidence>
<keyword evidence="9" id="KW-0233">DNA recombination</keyword>
<dbReference type="PANTHER" id="PTHR42648">
    <property type="entry name" value="TRANSPOSASE, PUTATIVE-RELATED"/>
    <property type="match status" value="1"/>
</dbReference>
<feature type="compositionally biased region" description="Low complexity" evidence="11">
    <location>
        <begin position="149"/>
        <end position="163"/>
    </location>
</feature>
<evidence type="ECO:0000256" key="11">
    <source>
        <dbReference type="SAM" id="MobiDB-lite"/>
    </source>
</evidence>
<keyword evidence="2" id="KW-0479">Metal-binding</keyword>
<keyword evidence="8" id="KW-0239">DNA-directed DNA polymerase</keyword>
<dbReference type="AlphaFoldDB" id="A0ABD3ATB5"/>
<dbReference type="InterPro" id="IPR013103">
    <property type="entry name" value="RVT_2"/>
</dbReference>
<feature type="domain" description="Retroviral polymerase SH3-like" evidence="13">
    <location>
        <begin position="59"/>
        <end position="122"/>
    </location>
</feature>
<dbReference type="GO" id="GO:0016787">
    <property type="term" value="F:hydrolase activity"/>
    <property type="evidence" value="ECO:0007669"/>
    <property type="project" value="UniProtKB-KW"/>
</dbReference>
<dbReference type="Gene3D" id="3.30.420.10">
    <property type="entry name" value="Ribonuclease H-like superfamily/Ribonuclease H"/>
    <property type="match status" value="1"/>
</dbReference>
<dbReference type="InterPro" id="IPR012337">
    <property type="entry name" value="RNaseH-like_sf"/>
</dbReference>
<evidence type="ECO:0000256" key="8">
    <source>
        <dbReference type="ARBA" id="ARBA00022932"/>
    </source>
</evidence>